<protein>
    <submittedName>
        <fullName evidence="2">Uncharacterized protein</fullName>
    </submittedName>
</protein>
<accession>A0A0F0GS64</accession>
<dbReference type="EMBL" id="JYJG01000172">
    <property type="protein sequence ID" value="KJK46344.1"/>
    <property type="molecule type" value="Genomic_DNA"/>
</dbReference>
<comment type="caution">
    <text evidence="2">The sequence shown here is derived from an EMBL/GenBank/DDBJ whole genome shotgun (WGS) entry which is preliminary data.</text>
</comment>
<feature type="region of interest" description="Disordered" evidence="1">
    <location>
        <begin position="1"/>
        <end position="26"/>
    </location>
</feature>
<gene>
    <name evidence="2" type="ORF">UK23_23805</name>
</gene>
<evidence type="ECO:0000256" key="1">
    <source>
        <dbReference type="SAM" id="MobiDB-lite"/>
    </source>
</evidence>
<keyword evidence="3" id="KW-1185">Reference proteome</keyword>
<name>A0A0F0GS64_LENAE</name>
<dbReference type="AlphaFoldDB" id="A0A0F0GS64"/>
<dbReference type="Proteomes" id="UP000033393">
    <property type="component" value="Unassembled WGS sequence"/>
</dbReference>
<sequence>MAFKGDRMAADVTEDATALPGDKPERPSAVLAMVNSALARLRADDPALTNIAELERRRGLPKGALASPLKPTNLGRVPRQPTIRTMAAALNLNPAELGQAFMVDYMGDGDEKTVHQQRAADLIGELSTPLQRLGIRQLELLVDHHRACEAATLSPGANESAASS</sequence>
<organism evidence="2 3">
    <name type="scientific">Lentzea aerocolonigenes</name>
    <name type="common">Lechevalieria aerocolonigenes</name>
    <name type="synonym">Saccharothrix aerocolonigenes</name>
    <dbReference type="NCBI Taxonomy" id="68170"/>
    <lineage>
        <taxon>Bacteria</taxon>
        <taxon>Bacillati</taxon>
        <taxon>Actinomycetota</taxon>
        <taxon>Actinomycetes</taxon>
        <taxon>Pseudonocardiales</taxon>
        <taxon>Pseudonocardiaceae</taxon>
        <taxon>Lentzea</taxon>
    </lineage>
</organism>
<evidence type="ECO:0000313" key="2">
    <source>
        <dbReference type="EMBL" id="KJK46344.1"/>
    </source>
</evidence>
<evidence type="ECO:0000313" key="3">
    <source>
        <dbReference type="Proteomes" id="UP000033393"/>
    </source>
</evidence>
<proteinExistence type="predicted"/>
<reference evidence="2 3" key="1">
    <citation type="submission" date="2015-02" db="EMBL/GenBank/DDBJ databases">
        <authorList>
            <person name="Ju K.-S."/>
            <person name="Doroghazi J.R."/>
            <person name="Metcalf W."/>
        </authorList>
    </citation>
    <scope>NUCLEOTIDE SEQUENCE [LARGE SCALE GENOMIC DNA]</scope>
    <source>
        <strain evidence="2 3">NRRL B-16140</strain>
    </source>
</reference>
<dbReference type="PATRIC" id="fig|68170.10.peg.6007"/>